<reference evidence="1 2" key="1">
    <citation type="submission" date="2024-09" db="EMBL/GenBank/DDBJ databases">
        <authorList>
            <person name="Lee S.D."/>
        </authorList>
    </citation>
    <scope>NUCLEOTIDE SEQUENCE [LARGE SCALE GENOMIC DNA]</scope>
    <source>
        <strain evidence="1 2">N1-1</strain>
    </source>
</reference>
<dbReference type="EMBL" id="JBHEZX010000008">
    <property type="protein sequence ID" value="MFC1411520.1"/>
    <property type="molecule type" value="Genomic_DNA"/>
</dbReference>
<keyword evidence="2" id="KW-1185">Reference proteome</keyword>
<dbReference type="Proteomes" id="UP001592582">
    <property type="component" value="Unassembled WGS sequence"/>
</dbReference>
<organism evidence="1 2">
    <name type="scientific">Streptacidiphilus alkalitolerans</name>
    <dbReference type="NCBI Taxonomy" id="3342712"/>
    <lineage>
        <taxon>Bacteria</taxon>
        <taxon>Bacillati</taxon>
        <taxon>Actinomycetota</taxon>
        <taxon>Actinomycetes</taxon>
        <taxon>Kitasatosporales</taxon>
        <taxon>Streptomycetaceae</taxon>
        <taxon>Streptacidiphilus</taxon>
    </lineage>
</organism>
<evidence type="ECO:0000313" key="2">
    <source>
        <dbReference type="Proteomes" id="UP001592582"/>
    </source>
</evidence>
<comment type="caution">
    <text evidence="1">The sequence shown here is derived from an EMBL/GenBank/DDBJ whole genome shotgun (WGS) entry which is preliminary data.</text>
</comment>
<accession>A0ABV6VCS1</accession>
<sequence>MKRQMAVGVVAVAAAAMLTGMTGSAYAAGPSGAEACPSGNFCLYYNSPGYGWGSFEHWSPGNFPDLGQYSFRDWGNGSGYGQSVVNNAASFVNNTGVTWTVYNQTGTQVSYYHPGTSGILAFPNGDWSMYGG</sequence>
<dbReference type="Pfam" id="PF03995">
    <property type="entry name" value="Inhibitor_I36"/>
    <property type="match status" value="1"/>
</dbReference>
<proteinExistence type="predicted"/>
<protein>
    <submittedName>
        <fullName evidence="1">Peptidase inhibitor family I36 protein</fullName>
    </submittedName>
</protein>
<gene>
    <name evidence="1" type="ORF">ACEZDG_19835</name>
</gene>
<name>A0ABV6VCS1_9ACTN</name>
<evidence type="ECO:0000313" key="1">
    <source>
        <dbReference type="EMBL" id="MFC1411520.1"/>
    </source>
</evidence>